<evidence type="ECO:0000259" key="2">
    <source>
        <dbReference type="Pfam" id="PF04389"/>
    </source>
</evidence>
<evidence type="ECO:0000313" key="3">
    <source>
        <dbReference type="EMBL" id="USQ98075.1"/>
    </source>
</evidence>
<keyword evidence="4" id="KW-1185">Reference proteome</keyword>
<reference evidence="3 4" key="1">
    <citation type="submission" date="2022-04" db="EMBL/GenBank/DDBJ databases">
        <title>Genome sequence of soybean root-associated Caulobacter segnis RL271.</title>
        <authorList>
            <person name="Longley R."/>
            <person name="Bonito G."/>
            <person name="Trigodet F."/>
            <person name="Crosson S."/>
            <person name="Fiebig A."/>
        </authorList>
    </citation>
    <scope>NUCLEOTIDE SEQUENCE [LARGE SCALE GENOMIC DNA]</scope>
    <source>
        <strain evidence="3 4">RL271</strain>
    </source>
</reference>
<feature type="domain" description="Peptidase M28" evidence="2">
    <location>
        <begin position="310"/>
        <end position="516"/>
    </location>
</feature>
<evidence type="ECO:0000256" key="1">
    <source>
        <dbReference type="SAM" id="SignalP"/>
    </source>
</evidence>
<dbReference type="InterPro" id="IPR045175">
    <property type="entry name" value="M28_fam"/>
</dbReference>
<dbReference type="Gene3D" id="3.50.30.30">
    <property type="match status" value="1"/>
</dbReference>
<dbReference type="Pfam" id="PF04389">
    <property type="entry name" value="Peptidase_M28"/>
    <property type="match status" value="1"/>
</dbReference>
<protein>
    <submittedName>
        <fullName evidence="3">M28 family metallopeptidase</fullName>
    </submittedName>
</protein>
<gene>
    <name evidence="3" type="ORF">MZV50_11260</name>
</gene>
<organism evidence="3 4">
    <name type="scientific">Caulobacter segnis</name>
    <dbReference type="NCBI Taxonomy" id="88688"/>
    <lineage>
        <taxon>Bacteria</taxon>
        <taxon>Pseudomonadati</taxon>
        <taxon>Pseudomonadota</taxon>
        <taxon>Alphaproteobacteria</taxon>
        <taxon>Caulobacterales</taxon>
        <taxon>Caulobacteraceae</taxon>
        <taxon>Caulobacter</taxon>
    </lineage>
</organism>
<dbReference type="Proteomes" id="UP001057520">
    <property type="component" value="Chromosome"/>
</dbReference>
<dbReference type="Gene3D" id="3.40.630.10">
    <property type="entry name" value="Zn peptidases"/>
    <property type="match status" value="1"/>
</dbReference>
<feature type="chain" id="PRO_5047351050" evidence="1">
    <location>
        <begin position="18"/>
        <end position="543"/>
    </location>
</feature>
<proteinExistence type="predicted"/>
<keyword evidence="1" id="KW-0732">Signal</keyword>
<dbReference type="SUPFAM" id="SSF53187">
    <property type="entry name" value="Zn-dependent exopeptidases"/>
    <property type="match status" value="1"/>
</dbReference>
<dbReference type="EMBL" id="CP096040">
    <property type="protein sequence ID" value="USQ98075.1"/>
    <property type="molecule type" value="Genomic_DNA"/>
</dbReference>
<accession>A0ABY4ZZI2</accession>
<dbReference type="SUPFAM" id="SSF52025">
    <property type="entry name" value="PA domain"/>
    <property type="match status" value="1"/>
</dbReference>
<name>A0ABY4ZZI2_9CAUL</name>
<feature type="signal peptide" evidence="1">
    <location>
        <begin position="1"/>
        <end position="17"/>
    </location>
</feature>
<evidence type="ECO:0000313" key="4">
    <source>
        <dbReference type="Proteomes" id="UP001057520"/>
    </source>
</evidence>
<dbReference type="PANTHER" id="PTHR12147:SF26">
    <property type="entry name" value="PEPTIDASE M28 DOMAIN-CONTAINING PROTEIN"/>
    <property type="match status" value="1"/>
</dbReference>
<dbReference type="InterPro" id="IPR007484">
    <property type="entry name" value="Peptidase_M28"/>
</dbReference>
<dbReference type="InterPro" id="IPR046450">
    <property type="entry name" value="PA_dom_sf"/>
</dbReference>
<sequence>MSAVAGLLALTMVGAMAGPAIVQPAVRPFMRGVAPARSDTPAWFNLRLPGPETDPEKGPLEAADARLPARPAVFAPGPMDPTLDGAAIHRDVATIVGFSHESRAAGDYLWGRVTGRPAYDRTIAWTAEELRRAGLVDVRREPFRATGINLPVRGEVRLLGAEAMGQGSRDIVLASAMVGGDGPVVGVVTAPLVYAGQGLDADLAGRDLKGKIAVIIATPDPSLYAAVPSNRLTAVMDAGAVGAIEILAQPGNLKSFDRDRHGCGRRLCFTVGGEDGFFVQTLLGEAAKVGKTVTATLSATSETLDRDVPNVVATLPGRTNRTVIIVAHADGWFGGADDNASGLAVMIGLARHFARQPKLERTLVFVASAGHHSAGANGVRAFRAMHADDVARADLIVNIEHPAQSAMMRTYVERRNDNFGSAMVAASGDLPKQIAVNNRAPFLIDLWRQGITCFGLEGQRFVDQALPGDLNGFSDLTSVPQTQMIASGGVYHTSGDDLYSVPPAALERAARFHAYLVEMATNATPEALRGASVTPARSCPPTP</sequence>
<dbReference type="PANTHER" id="PTHR12147">
    <property type="entry name" value="METALLOPEPTIDASE M28 FAMILY MEMBER"/>
    <property type="match status" value="1"/>
</dbReference>